<dbReference type="EMBL" id="DVIR01000045">
    <property type="protein sequence ID" value="HIS24744.1"/>
    <property type="molecule type" value="Genomic_DNA"/>
</dbReference>
<comment type="caution">
    <text evidence="2">The sequence shown here is derived from an EMBL/GenBank/DDBJ whole genome shotgun (WGS) entry which is preliminary data.</text>
</comment>
<evidence type="ECO:0000313" key="2">
    <source>
        <dbReference type="EMBL" id="HIS24744.1"/>
    </source>
</evidence>
<keyword evidence="1" id="KW-0472">Membrane</keyword>
<evidence type="ECO:0000256" key="1">
    <source>
        <dbReference type="SAM" id="Phobius"/>
    </source>
</evidence>
<sequence length="139" mass="15115">MLGNLNFYALKAANTGFFGADLALAAAVVLVTVGAVALISFAVRHALRQPHKSAERPRAAVTVYYSPELECFEAQLERLVNSRETAMFDAQITVVDTACSEESRAWLRALRRKLGNCFGIVEQGGADKAENAVENDRLV</sequence>
<organism evidence="2 3">
    <name type="scientific">Candidatus Faeciplasma gallinarum</name>
    <dbReference type="NCBI Taxonomy" id="2840799"/>
    <lineage>
        <taxon>Bacteria</taxon>
        <taxon>Bacillati</taxon>
        <taxon>Bacillota</taxon>
        <taxon>Clostridia</taxon>
        <taxon>Eubacteriales</taxon>
        <taxon>Oscillospiraceae</taxon>
        <taxon>Oscillospiraceae incertae sedis</taxon>
        <taxon>Candidatus Faeciplasma</taxon>
    </lineage>
</organism>
<gene>
    <name evidence="2" type="ORF">IAD01_04995</name>
</gene>
<dbReference type="AlphaFoldDB" id="A0A9D1EP54"/>
<dbReference type="Proteomes" id="UP000823982">
    <property type="component" value="Unassembled WGS sequence"/>
</dbReference>
<keyword evidence="1" id="KW-0812">Transmembrane</keyword>
<name>A0A9D1EP54_9FIRM</name>
<keyword evidence="1" id="KW-1133">Transmembrane helix</keyword>
<proteinExistence type="predicted"/>
<accession>A0A9D1EP54</accession>
<evidence type="ECO:0000313" key="3">
    <source>
        <dbReference type="Proteomes" id="UP000823982"/>
    </source>
</evidence>
<protein>
    <submittedName>
        <fullName evidence="2">Uncharacterized protein</fullName>
    </submittedName>
</protein>
<reference evidence="2" key="1">
    <citation type="submission" date="2020-10" db="EMBL/GenBank/DDBJ databases">
        <authorList>
            <person name="Gilroy R."/>
        </authorList>
    </citation>
    <scope>NUCLEOTIDE SEQUENCE</scope>
    <source>
        <strain evidence="2">CHK157-1446</strain>
    </source>
</reference>
<feature type="transmembrane region" description="Helical" evidence="1">
    <location>
        <begin position="22"/>
        <end position="43"/>
    </location>
</feature>
<reference evidence="2" key="2">
    <citation type="journal article" date="2021" name="PeerJ">
        <title>Extensive microbial diversity within the chicken gut microbiome revealed by metagenomics and culture.</title>
        <authorList>
            <person name="Gilroy R."/>
            <person name="Ravi A."/>
            <person name="Getino M."/>
            <person name="Pursley I."/>
            <person name="Horton D.L."/>
            <person name="Alikhan N.F."/>
            <person name="Baker D."/>
            <person name="Gharbi K."/>
            <person name="Hall N."/>
            <person name="Watson M."/>
            <person name="Adriaenssens E.M."/>
            <person name="Foster-Nyarko E."/>
            <person name="Jarju S."/>
            <person name="Secka A."/>
            <person name="Antonio M."/>
            <person name="Oren A."/>
            <person name="Chaudhuri R.R."/>
            <person name="La Ragione R."/>
            <person name="Hildebrand F."/>
            <person name="Pallen M.J."/>
        </authorList>
    </citation>
    <scope>NUCLEOTIDE SEQUENCE</scope>
    <source>
        <strain evidence="2">CHK157-1446</strain>
    </source>
</reference>